<dbReference type="EMBL" id="ACIJ02000005">
    <property type="protein sequence ID" value="EEX72791.1"/>
    <property type="molecule type" value="Genomic_DNA"/>
</dbReference>
<reference evidence="1" key="1">
    <citation type="submission" date="2009-09" db="EMBL/GenBank/DDBJ databases">
        <authorList>
            <person name="Weinstock G."/>
            <person name="Sodergren E."/>
            <person name="Clifton S."/>
            <person name="Fulton L."/>
            <person name="Fulton B."/>
            <person name="Courtney L."/>
            <person name="Fronick C."/>
            <person name="Harrison M."/>
            <person name="Strong C."/>
            <person name="Farmer C."/>
            <person name="Delahaunty K."/>
            <person name="Markovic C."/>
            <person name="Hall O."/>
            <person name="Minx P."/>
            <person name="Tomlinson C."/>
            <person name="Mitreva M."/>
            <person name="Nelson J."/>
            <person name="Hou S."/>
            <person name="Wollam A."/>
            <person name="Pepin K.H."/>
            <person name="Johnson M."/>
            <person name="Bhonagiri V."/>
            <person name="Nash W.E."/>
            <person name="Warren W."/>
            <person name="Chinwalla A."/>
            <person name="Mardis E.R."/>
            <person name="Wilson R.K."/>
        </authorList>
    </citation>
    <scope>NUCLEOTIDE SEQUENCE [LARGE SCALE GENOMIC DNA]</scope>
    <source>
        <strain evidence="1">ATCC 51259</strain>
    </source>
</reference>
<accession>C9LDN6</accession>
<dbReference type="HOGENOM" id="CLU_3314906_0_0_10"/>
<gene>
    <name evidence="1" type="ORF">GCWU000325_00309</name>
</gene>
<name>C9LDN6_9BACT</name>
<comment type="caution">
    <text evidence="1">The sequence shown here is derived from an EMBL/GenBank/DDBJ whole genome shotgun (WGS) entry which is preliminary data.</text>
</comment>
<evidence type="ECO:0000313" key="2">
    <source>
        <dbReference type="Proteomes" id="UP000003460"/>
    </source>
</evidence>
<sequence length="39" mass="4575">MVEKTFFIITGPPYFDRQVGLSTTADTMRCDRIKGYLFR</sequence>
<protein>
    <submittedName>
        <fullName evidence="1">Uncharacterized protein</fullName>
    </submittedName>
</protein>
<dbReference type="AlphaFoldDB" id="C9LDN6"/>
<organism evidence="1 2">
    <name type="scientific">Alloprevotella tannerae ATCC 51259</name>
    <dbReference type="NCBI Taxonomy" id="626522"/>
    <lineage>
        <taxon>Bacteria</taxon>
        <taxon>Pseudomonadati</taxon>
        <taxon>Bacteroidota</taxon>
        <taxon>Bacteroidia</taxon>
        <taxon>Bacteroidales</taxon>
        <taxon>Prevotellaceae</taxon>
        <taxon>Alloprevotella</taxon>
    </lineage>
</organism>
<evidence type="ECO:0000313" key="1">
    <source>
        <dbReference type="EMBL" id="EEX72791.1"/>
    </source>
</evidence>
<proteinExistence type="predicted"/>
<dbReference type="Proteomes" id="UP000003460">
    <property type="component" value="Unassembled WGS sequence"/>
</dbReference>
<keyword evidence="2" id="KW-1185">Reference proteome</keyword>